<dbReference type="EMBL" id="CAXIEN010000311">
    <property type="protein sequence ID" value="CAL1292735.1"/>
    <property type="molecule type" value="Genomic_DNA"/>
</dbReference>
<feature type="domain" description="DUF7042" evidence="2">
    <location>
        <begin position="190"/>
        <end position="316"/>
    </location>
</feature>
<evidence type="ECO:0000313" key="6">
    <source>
        <dbReference type="Proteomes" id="UP001497382"/>
    </source>
</evidence>
<sequence length="627" mass="69448">MKCDTGTMDLSSAIKILGKGGGYQRWWNWDCKLSFGDCFTGASSNDSNMSGVRTDIVNDFLRKSGKVLLCLFILFLHGPVLVSCDTCSFPSRWTGSWFQKGSPDPIRIYNGTISTKGTCRENDKDKFLIENTLEKCFRCVVLHEKHINVLQYKESHCSNTPHHQSLETLCAEINGDALLYSMFRFNTPAVPCPFKGSFVFNYSRGHGECANPPSTVDSCTDDSHLLLRFQACADVIGSESRTEELVCLAIWKEGSTRYLVGKLEHRVAKADEDKFRCFVYEQTEDGNGYLVAQSGDATCDGLFTPLEGSRTMRLTKANHPHAKCHYPEWFTVYRHWRGLDGRLAYDISHKNGSFRVSNATTGDVVKRVVCTQEAPPHHHYSSVVGASTMATSIGTSKTYAQYVVHVTSGCNSGYACLRIHKRAPHVVELQTTNRLSPLASDACLGVNFELNPSEIVTLTTQSYGSLECPIAGIYSLEGNSRHLSRLISLNTEEFWPCAGTTTLTSGCSAVDKMELLQDCATERKTKSFQCRGSWEENGISYVIATAVGTRKHLCLAYTVNDRMIHFSGSMEECLRNVQIGREGLIAINGTSRGYCPTTGAAPIVHYSPYITVFSIIIASAARIFSLR</sequence>
<dbReference type="Pfam" id="PF23070">
    <property type="entry name" value="DUF7043"/>
    <property type="match status" value="1"/>
</dbReference>
<evidence type="ECO:0000259" key="4">
    <source>
        <dbReference type="Pfam" id="PF23071"/>
    </source>
</evidence>
<evidence type="ECO:0000259" key="2">
    <source>
        <dbReference type="Pfam" id="PF23069"/>
    </source>
</evidence>
<gene>
    <name evidence="5" type="ORF">LARSCL_LOCUS17808</name>
</gene>
<dbReference type="PANTHER" id="PTHR22255:SF9">
    <property type="entry name" value="LP06548P"/>
    <property type="match status" value="1"/>
</dbReference>
<evidence type="ECO:0000259" key="3">
    <source>
        <dbReference type="Pfam" id="PF23070"/>
    </source>
</evidence>
<keyword evidence="6" id="KW-1185">Reference proteome</keyword>
<dbReference type="GO" id="GO:0061909">
    <property type="term" value="P:autophagosome-lysosome fusion"/>
    <property type="evidence" value="ECO:0007669"/>
    <property type="project" value="TreeGrafter"/>
</dbReference>
<keyword evidence="1" id="KW-0472">Membrane</keyword>
<keyword evidence="1" id="KW-1133">Transmembrane helix</keyword>
<dbReference type="Proteomes" id="UP001497382">
    <property type="component" value="Unassembled WGS sequence"/>
</dbReference>
<dbReference type="InterPro" id="IPR055472">
    <property type="entry name" value="DUF7044"/>
</dbReference>
<keyword evidence="1" id="KW-0812">Transmembrane</keyword>
<accession>A0AAV2B917</accession>
<dbReference type="InterPro" id="IPR055471">
    <property type="entry name" value="DUF7043"/>
</dbReference>
<name>A0AAV2B917_9ARAC</name>
<dbReference type="PANTHER" id="PTHR22255">
    <property type="entry name" value="LP06548P"/>
    <property type="match status" value="1"/>
</dbReference>
<evidence type="ECO:0000313" key="5">
    <source>
        <dbReference type="EMBL" id="CAL1292735.1"/>
    </source>
</evidence>
<dbReference type="InterPro" id="IPR055470">
    <property type="entry name" value="DUF7042"/>
</dbReference>
<feature type="domain" description="DUF7043" evidence="3">
    <location>
        <begin position="321"/>
        <end position="450"/>
    </location>
</feature>
<protein>
    <submittedName>
        <fullName evidence="5">Uncharacterized protein</fullName>
    </submittedName>
</protein>
<feature type="domain" description="DUF7044" evidence="4">
    <location>
        <begin position="86"/>
        <end position="171"/>
    </location>
</feature>
<organism evidence="5 6">
    <name type="scientific">Larinioides sclopetarius</name>
    <dbReference type="NCBI Taxonomy" id="280406"/>
    <lineage>
        <taxon>Eukaryota</taxon>
        <taxon>Metazoa</taxon>
        <taxon>Ecdysozoa</taxon>
        <taxon>Arthropoda</taxon>
        <taxon>Chelicerata</taxon>
        <taxon>Arachnida</taxon>
        <taxon>Araneae</taxon>
        <taxon>Araneomorphae</taxon>
        <taxon>Entelegynae</taxon>
        <taxon>Araneoidea</taxon>
        <taxon>Araneidae</taxon>
        <taxon>Larinioides</taxon>
    </lineage>
</organism>
<evidence type="ECO:0000256" key="1">
    <source>
        <dbReference type="SAM" id="Phobius"/>
    </source>
</evidence>
<reference evidence="5 6" key="1">
    <citation type="submission" date="2024-04" db="EMBL/GenBank/DDBJ databases">
        <authorList>
            <person name="Rising A."/>
            <person name="Reimegard J."/>
            <person name="Sonavane S."/>
            <person name="Akerstrom W."/>
            <person name="Nylinder S."/>
            <person name="Hedman E."/>
            <person name="Kallberg Y."/>
        </authorList>
    </citation>
    <scope>NUCLEOTIDE SEQUENCE [LARGE SCALE GENOMIC DNA]</scope>
</reference>
<comment type="caution">
    <text evidence="5">The sequence shown here is derived from an EMBL/GenBank/DDBJ whole genome shotgun (WGS) entry which is preliminary data.</text>
</comment>
<proteinExistence type="predicted"/>
<feature type="transmembrane region" description="Helical" evidence="1">
    <location>
        <begin position="606"/>
        <end position="624"/>
    </location>
</feature>
<dbReference type="AlphaFoldDB" id="A0AAV2B917"/>
<dbReference type="Pfam" id="PF23071">
    <property type="entry name" value="DUF7044"/>
    <property type="match status" value="1"/>
</dbReference>
<dbReference type="Pfam" id="PF23069">
    <property type="entry name" value="DUF7042"/>
    <property type="match status" value="1"/>
</dbReference>